<gene>
    <name evidence="1" type="ORF">SMD27_19060</name>
</gene>
<reference evidence="1 2" key="1">
    <citation type="journal article" date="2016" name="Antonie Van Leeuwenhoek">
        <title>Dongia soli sp. nov., isolated from soil from Dokdo, Korea.</title>
        <authorList>
            <person name="Kim D.U."/>
            <person name="Lee H."/>
            <person name="Kim H."/>
            <person name="Kim S.G."/>
            <person name="Ka J.O."/>
        </authorList>
    </citation>
    <scope>NUCLEOTIDE SEQUENCE [LARGE SCALE GENOMIC DNA]</scope>
    <source>
        <strain evidence="1 2">D78</strain>
    </source>
</reference>
<dbReference type="Proteomes" id="UP001279642">
    <property type="component" value="Unassembled WGS sequence"/>
</dbReference>
<accession>A0ABU5EFI3</accession>
<sequence>MFLNEVVAEVARVAEAAPLIKTVIRTTETQEFGVVEEDTEPWLARSVSIRIADRRQRAKQLAGETGFEADTHH</sequence>
<name>A0ABU5EFI3_9PROT</name>
<evidence type="ECO:0000313" key="2">
    <source>
        <dbReference type="Proteomes" id="UP001279642"/>
    </source>
</evidence>
<evidence type="ECO:0000313" key="1">
    <source>
        <dbReference type="EMBL" id="MDY0884952.1"/>
    </source>
</evidence>
<organism evidence="1 2">
    <name type="scientific">Dongia soli</name>
    <dbReference type="NCBI Taxonomy" id="600628"/>
    <lineage>
        <taxon>Bacteria</taxon>
        <taxon>Pseudomonadati</taxon>
        <taxon>Pseudomonadota</taxon>
        <taxon>Alphaproteobacteria</taxon>
        <taxon>Rhodospirillales</taxon>
        <taxon>Dongiaceae</taxon>
        <taxon>Dongia</taxon>
    </lineage>
</organism>
<protein>
    <submittedName>
        <fullName evidence="1">Uncharacterized protein</fullName>
    </submittedName>
</protein>
<proteinExistence type="predicted"/>
<dbReference type="EMBL" id="JAXCLW010000006">
    <property type="protein sequence ID" value="MDY0884952.1"/>
    <property type="molecule type" value="Genomic_DNA"/>
</dbReference>
<dbReference type="RefSeq" id="WP_320510025.1">
    <property type="nucleotide sequence ID" value="NZ_JAXCLW010000006.1"/>
</dbReference>
<comment type="caution">
    <text evidence="1">The sequence shown here is derived from an EMBL/GenBank/DDBJ whole genome shotgun (WGS) entry which is preliminary data.</text>
</comment>
<keyword evidence="2" id="KW-1185">Reference proteome</keyword>